<reference evidence="3" key="2">
    <citation type="journal article" date="2017" name="Nat. Plants">
        <title>The Aegilops tauschii genome reveals multiple impacts of transposons.</title>
        <authorList>
            <person name="Zhao G."/>
            <person name="Zou C."/>
            <person name="Li K."/>
            <person name="Wang K."/>
            <person name="Li T."/>
            <person name="Gao L."/>
            <person name="Zhang X."/>
            <person name="Wang H."/>
            <person name="Yang Z."/>
            <person name="Liu X."/>
            <person name="Jiang W."/>
            <person name="Mao L."/>
            <person name="Kong X."/>
            <person name="Jiao Y."/>
            <person name="Jia J."/>
        </authorList>
    </citation>
    <scope>NUCLEOTIDE SEQUENCE [LARGE SCALE GENOMIC DNA]</scope>
    <source>
        <strain evidence="3">cv. AL8/78</strain>
    </source>
</reference>
<dbReference type="Gramene" id="AET2Gv20040100.1">
    <property type="protein sequence ID" value="AET2Gv20040100.1"/>
    <property type="gene ID" value="AET2Gv20040100"/>
</dbReference>
<reference evidence="3" key="1">
    <citation type="journal article" date="2014" name="Science">
        <title>Ancient hybridizations among the ancestral genomes of bread wheat.</title>
        <authorList>
            <consortium name="International Wheat Genome Sequencing Consortium,"/>
            <person name="Marcussen T."/>
            <person name="Sandve S.R."/>
            <person name="Heier L."/>
            <person name="Spannagl M."/>
            <person name="Pfeifer M."/>
            <person name="Jakobsen K.S."/>
            <person name="Wulff B.B."/>
            <person name="Steuernagel B."/>
            <person name="Mayer K.F."/>
            <person name="Olsen O.A."/>
        </authorList>
    </citation>
    <scope>NUCLEOTIDE SEQUENCE [LARGE SCALE GENOMIC DNA]</scope>
    <source>
        <strain evidence="3">cv. AL8/78</strain>
    </source>
</reference>
<dbReference type="EnsemblPlants" id="AET2Gv20040100.1">
    <property type="protein sequence ID" value="AET2Gv20040100.1"/>
    <property type="gene ID" value="AET2Gv20040100"/>
</dbReference>
<accession>A0A453A9D7</accession>
<evidence type="ECO:0000256" key="1">
    <source>
        <dbReference type="SAM" id="MobiDB-lite"/>
    </source>
</evidence>
<sequence length="138" mass="15079">NPIQAVSRHHHIHNQTLSPPLQSPDGASKKEHDTDVSSRPEAGDLGFHLAGDGRRGEDPHHSLQGGQRHPRRRLWCDRRAGQGFPRIQPRPTRSAQPATGSSGLRHQDPDLAKEGADRGRGDGLHQWHTCGEGCTPAT</sequence>
<feature type="compositionally biased region" description="Basic and acidic residues" evidence="1">
    <location>
        <begin position="51"/>
        <end position="61"/>
    </location>
</feature>
<organism evidence="2 3">
    <name type="scientific">Aegilops tauschii subsp. strangulata</name>
    <name type="common">Goatgrass</name>
    <dbReference type="NCBI Taxonomy" id="200361"/>
    <lineage>
        <taxon>Eukaryota</taxon>
        <taxon>Viridiplantae</taxon>
        <taxon>Streptophyta</taxon>
        <taxon>Embryophyta</taxon>
        <taxon>Tracheophyta</taxon>
        <taxon>Spermatophyta</taxon>
        <taxon>Magnoliopsida</taxon>
        <taxon>Liliopsida</taxon>
        <taxon>Poales</taxon>
        <taxon>Poaceae</taxon>
        <taxon>BOP clade</taxon>
        <taxon>Pooideae</taxon>
        <taxon>Triticodae</taxon>
        <taxon>Triticeae</taxon>
        <taxon>Triticinae</taxon>
        <taxon>Aegilops</taxon>
    </lineage>
</organism>
<evidence type="ECO:0000313" key="3">
    <source>
        <dbReference type="Proteomes" id="UP000015105"/>
    </source>
</evidence>
<reference evidence="2" key="3">
    <citation type="journal article" date="2017" name="Nature">
        <title>Genome sequence of the progenitor of the wheat D genome Aegilops tauschii.</title>
        <authorList>
            <person name="Luo M.C."/>
            <person name="Gu Y.Q."/>
            <person name="Puiu D."/>
            <person name="Wang H."/>
            <person name="Twardziok S.O."/>
            <person name="Deal K.R."/>
            <person name="Huo N."/>
            <person name="Zhu T."/>
            <person name="Wang L."/>
            <person name="Wang Y."/>
            <person name="McGuire P.E."/>
            <person name="Liu S."/>
            <person name="Long H."/>
            <person name="Ramasamy R.K."/>
            <person name="Rodriguez J.C."/>
            <person name="Van S.L."/>
            <person name="Yuan L."/>
            <person name="Wang Z."/>
            <person name="Xia Z."/>
            <person name="Xiao L."/>
            <person name="Anderson O.D."/>
            <person name="Ouyang S."/>
            <person name="Liang Y."/>
            <person name="Zimin A.V."/>
            <person name="Pertea G."/>
            <person name="Qi P."/>
            <person name="Bennetzen J.L."/>
            <person name="Dai X."/>
            <person name="Dawson M.W."/>
            <person name="Muller H.G."/>
            <person name="Kugler K."/>
            <person name="Rivarola-Duarte L."/>
            <person name="Spannagl M."/>
            <person name="Mayer K.F.X."/>
            <person name="Lu F.H."/>
            <person name="Bevan M.W."/>
            <person name="Leroy P."/>
            <person name="Li P."/>
            <person name="You F.M."/>
            <person name="Sun Q."/>
            <person name="Liu Z."/>
            <person name="Lyons E."/>
            <person name="Wicker T."/>
            <person name="Salzberg S.L."/>
            <person name="Devos K.M."/>
            <person name="Dvorak J."/>
        </authorList>
    </citation>
    <scope>NUCLEOTIDE SEQUENCE [LARGE SCALE GENOMIC DNA]</scope>
    <source>
        <strain evidence="2">cv. AL8/78</strain>
    </source>
</reference>
<feature type="region of interest" description="Disordered" evidence="1">
    <location>
        <begin position="1"/>
        <end position="138"/>
    </location>
</feature>
<proteinExistence type="predicted"/>
<feature type="compositionally biased region" description="Basic and acidic residues" evidence="1">
    <location>
        <begin position="27"/>
        <end position="42"/>
    </location>
</feature>
<feature type="compositionally biased region" description="Basic and acidic residues" evidence="1">
    <location>
        <begin position="105"/>
        <end position="125"/>
    </location>
</feature>
<keyword evidence="3" id="KW-1185">Reference proteome</keyword>
<reference evidence="2" key="4">
    <citation type="submission" date="2019-03" db="UniProtKB">
        <authorList>
            <consortium name="EnsemblPlants"/>
        </authorList>
    </citation>
    <scope>IDENTIFICATION</scope>
</reference>
<feature type="compositionally biased region" description="Polar residues" evidence="1">
    <location>
        <begin position="91"/>
        <end position="104"/>
    </location>
</feature>
<name>A0A453A9D7_AEGTS</name>
<dbReference type="AlphaFoldDB" id="A0A453A9D7"/>
<reference evidence="2" key="5">
    <citation type="journal article" date="2021" name="G3 (Bethesda)">
        <title>Aegilops tauschii genome assembly Aet v5.0 features greater sequence contiguity and improved annotation.</title>
        <authorList>
            <person name="Wang L."/>
            <person name="Zhu T."/>
            <person name="Rodriguez J.C."/>
            <person name="Deal K.R."/>
            <person name="Dubcovsky J."/>
            <person name="McGuire P.E."/>
            <person name="Lux T."/>
            <person name="Spannagl M."/>
            <person name="Mayer K.F.X."/>
            <person name="Baldrich P."/>
            <person name="Meyers B.C."/>
            <person name="Huo N."/>
            <person name="Gu Y.Q."/>
            <person name="Zhou H."/>
            <person name="Devos K.M."/>
            <person name="Bennetzen J.L."/>
            <person name="Unver T."/>
            <person name="Budak H."/>
            <person name="Gulick P.J."/>
            <person name="Galiba G."/>
            <person name="Kalapos B."/>
            <person name="Nelson D.R."/>
            <person name="Li P."/>
            <person name="You F.M."/>
            <person name="Luo M.C."/>
            <person name="Dvorak J."/>
        </authorList>
    </citation>
    <scope>NUCLEOTIDE SEQUENCE [LARGE SCALE GENOMIC DNA]</scope>
    <source>
        <strain evidence="2">cv. AL8/78</strain>
    </source>
</reference>
<dbReference type="Proteomes" id="UP000015105">
    <property type="component" value="Chromosome 2D"/>
</dbReference>
<evidence type="ECO:0000313" key="2">
    <source>
        <dbReference type="EnsemblPlants" id="AET2Gv20040100.1"/>
    </source>
</evidence>
<protein>
    <submittedName>
        <fullName evidence="2">Uncharacterized protein</fullName>
    </submittedName>
</protein>